<dbReference type="CDD" id="cd03784">
    <property type="entry name" value="GT1_Gtf-like"/>
    <property type="match status" value="1"/>
</dbReference>
<dbReference type="GO" id="GO:0080043">
    <property type="term" value="F:quercetin 3-O-glucosyltransferase activity"/>
    <property type="evidence" value="ECO:0007669"/>
    <property type="project" value="TreeGrafter"/>
</dbReference>
<dbReference type="Gramene" id="ESW04018">
    <property type="protein sequence ID" value="ESW04018"/>
    <property type="gene ID" value="PHAVU_011G060300g"/>
</dbReference>
<dbReference type="FunFam" id="3.40.50.2000:FF:000040">
    <property type="entry name" value="UDP-glycosyltransferase 76C1"/>
    <property type="match status" value="1"/>
</dbReference>
<dbReference type="SMR" id="V7AGN5"/>
<keyword evidence="4" id="KW-1185">Reference proteome</keyword>
<protein>
    <submittedName>
        <fullName evidence="3">Uncharacterized protein</fullName>
    </submittedName>
</protein>
<proteinExistence type="inferred from homology"/>
<dbReference type="PANTHER" id="PTHR11926:SF1489">
    <property type="entry name" value="HEXOSYLTRANSFERASE-RELATED"/>
    <property type="match status" value="1"/>
</dbReference>
<dbReference type="Gene3D" id="3.40.50.2000">
    <property type="entry name" value="Glycogen Phosphorylase B"/>
    <property type="match status" value="2"/>
</dbReference>
<dbReference type="OrthoDB" id="5835829at2759"/>
<dbReference type="EMBL" id="CM002298">
    <property type="protein sequence ID" value="ESW04018.1"/>
    <property type="molecule type" value="Genomic_DNA"/>
</dbReference>
<dbReference type="Proteomes" id="UP000000226">
    <property type="component" value="Chromosome 11"/>
</dbReference>
<keyword evidence="2" id="KW-0808">Transferase</keyword>
<dbReference type="FunFam" id="3.40.50.2000:FF:000120">
    <property type="entry name" value="UDP-glycosyltransferase 76C1"/>
    <property type="match status" value="1"/>
</dbReference>
<evidence type="ECO:0000256" key="1">
    <source>
        <dbReference type="ARBA" id="ARBA00009995"/>
    </source>
</evidence>
<dbReference type="InterPro" id="IPR002213">
    <property type="entry name" value="UDP_glucos_trans"/>
</dbReference>
<sequence length="480" mass="54300">MMGTQRHRLVLIPPPFQGHLTPMLQLATILHSRGFSITVAHAHFNSSDPSNHPNLNHPNFCFLPLSYGLSDTHVSSKNIVDITATLNEKCVSPITEVLVDQIEKANINHEKIACVIYDGLIYSIDSVARELKLPSIVLRTTSATNFLTYHASFQRQTSGCHPLQDSSLDLVPELEPLRFKDLPMFNSGDMLKEIAKTVAVRPSLGVICNTVDCLEEESLHRLHQVYKMSFFPIGPLHMIAGEDSPSSSFVEEDYSCIDWLKNQPRKSVLYVSLGSIASWEEKELTEVAWGLANSKQRFLWVIRPGTISDISEWLQSLPKDVRVAIEERGCIVKWAPQGEVLAHQGVGGFWSHCGWNSTLESLSEGVPIMCQPHFGDQRVNARLLSHVWKVGIEWSNVMERDEIEGAVRRLMVNPEGKEMRQKALKLKNEIKIAISNITNLDLTFSFFHFQKEKKNQHLFNGFHFSKAMFDSRFLASRVIM</sequence>
<dbReference type="AlphaFoldDB" id="V7AGN5"/>
<comment type="similarity">
    <text evidence="1">Belongs to the UDP-glycosyltransferase family.</text>
</comment>
<dbReference type="OMA" id="HPNFCFL"/>
<dbReference type="Pfam" id="PF00201">
    <property type="entry name" value="UDPGT"/>
    <property type="match status" value="1"/>
</dbReference>
<name>V7AGN5_PHAVU</name>
<reference evidence="4" key="1">
    <citation type="journal article" date="2014" name="Nat. Genet.">
        <title>A reference genome for common bean and genome-wide analysis of dual domestications.</title>
        <authorList>
            <person name="Schmutz J."/>
            <person name="McClean P.E."/>
            <person name="Mamidi S."/>
            <person name="Wu G.A."/>
            <person name="Cannon S.B."/>
            <person name="Grimwood J."/>
            <person name="Jenkins J."/>
            <person name="Shu S."/>
            <person name="Song Q."/>
            <person name="Chavarro C."/>
            <person name="Torres-Torres M."/>
            <person name="Geffroy V."/>
            <person name="Moghaddam S.M."/>
            <person name="Gao D."/>
            <person name="Abernathy B."/>
            <person name="Barry K."/>
            <person name="Blair M."/>
            <person name="Brick M.A."/>
            <person name="Chovatia M."/>
            <person name="Gepts P."/>
            <person name="Goodstein D.M."/>
            <person name="Gonzales M."/>
            <person name="Hellsten U."/>
            <person name="Hyten D.L."/>
            <person name="Jia G."/>
            <person name="Kelly J.D."/>
            <person name="Kudrna D."/>
            <person name="Lee R."/>
            <person name="Richard M.M."/>
            <person name="Miklas P.N."/>
            <person name="Osorno J.M."/>
            <person name="Rodrigues J."/>
            <person name="Thareau V."/>
            <person name="Urrea C.A."/>
            <person name="Wang M."/>
            <person name="Yu Y."/>
            <person name="Zhang M."/>
            <person name="Wing R.A."/>
            <person name="Cregan P.B."/>
            <person name="Rokhsar D.S."/>
            <person name="Jackson S.A."/>
        </authorList>
    </citation>
    <scope>NUCLEOTIDE SEQUENCE [LARGE SCALE GENOMIC DNA]</scope>
    <source>
        <strain evidence="4">cv. G19833</strain>
    </source>
</reference>
<evidence type="ECO:0000313" key="3">
    <source>
        <dbReference type="EMBL" id="ESW04018.1"/>
    </source>
</evidence>
<organism evidence="3 4">
    <name type="scientific">Phaseolus vulgaris</name>
    <name type="common">Kidney bean</name>
    <name type="synonym">French bean</name>
    <dbReference type="NCBI Taxonomy" id="3885"/>
    <lineage>
        <taxon>Eukaryota</taxon>
        <taxon>Viridiplantae</taxon>
        <taxon>Streptophyta</taxon>
        <taxon>Embryophyta</taxon>
        <taxon>Tracheophyta</taxon>
        <taxon>Spermatophyta</taxon>
        <taxon>Magnoliopsida</taxon>
        <taxon>eudicotyledons</taxon>
        <taxon>Gunneridae</taxon>
        <taxon>Pentapetalae</taxon>
        <taxon>rosids</taxon>
        <taxon>fabids</taxon>
        <taxon>Fabales</taxon>
        <taxon>Fabaceae</taxon>
        <taxon>Papilionoideae</taxon>
        <taxon>50 kb inversion clade</taxon>
        <taxon>NPAAA clade</taxon>
        <taxon>indigoferoid/millettioid clade</taxon>
        <taxon>Phaseoleae</taxon>
        <taxon>Phaseolus</taxon>
    </lineage>
</organism>
<dbReference type="GO" id="GO:0080044">
    <property type="term" value="F:quercetin 7-O-glucosyltransferase activity"/>
    <property type="evidence" value="ECO:0007669"/>
    <property type="project" value="TreeGrafter"/>
</dbReference>
<gene>
    <name evidence="3" type="ORF">PHAVU_011G060300g</name>
</gene>
<accession>V7AGN5</accession>
<evidence type="ECO:0000313" key="4">
    <source>
        <dbReference type="Proteomes" id="UP000000226"/>
    </source>
</evidence>
<dbReference type="PANTHER" id="PTHR11926">
    <property type="entry name" value="GLUCOSYL/GLUCURONOSYL TRANSFERASES"/>
    <property type="match status" value="1"/>
</dbReference>
<evidence type="ECO:0000256" key="2">
    <source>
        <dbReference type="ARBA" id="ARBA00022679"/>
    </source>
</evidence>
<dbReference type="eggNOG" id="KOG1192">
    <property type="taxonomic scope" value="Eukaryota"/>
</dbReference>
<dbReference type="SUPFAM" id="SSF53756">
    <property type="entry name" value="UDP-Glycosyltransferase/glycogen phosphorylase"/>
    <property type="match status" value="1"/>
</dbReference>
<dbReference type="STRING" id="3885.V7AGN5"/>